<evidence type="ECO:0000313" key="5">
    <source>
        <dbReference type="Proteomes" id="UP000095255"/>
    </source>
</evidence>
<dbReference type="GO" id="GO:0004493">
    <property type="term" value="F:methylmalonyl-CoA epimerase activity"/>
    <property type="evidence" value="ECO:0007669"/>
    <property type="project" value="TreeGrafter"/>
</dbReference>
<accession>A0A1E5L6B9</accession>
<dbReference type="CDD" id="cd07249">
    <property type="entry name" value="MMCE"/>
    <property type="match status" value="1"/>
</dbReference>
<dbReference type="NCBIfam" id="TIGR03081">
    <property type="entry name" value="metmalonyl_epim"/>
    <property type="match status" value="1"/>
</dbReference>
<dbReference type="OrthoDB" id="9788468at2"/>
<dbReference type="InterPro" id="IPR037523">
    <property type="entry name" value="VOC_core"/>
</dbReference>
<dbReference type="GO" id="GO:0046491">
    <property type="term" value="P:L-methylmalonyl-CoA metabolic process"/>
    <property type="evidence" value="ECO:0007669"/>
    <property type="project" value="TreeGrafter"/>
</dbReference>
<dbReference type="SUPFAM" id="SSF54593">
    <property type="entry name" value="Glyoxalase/Bleomycin resistance protein/Dihydroxybiphenyl dioxygenase"/>
    <property type="match status" value="1"/>
</dbReference>
<gene>
    <name evidence="4" type="ORF">BHU72_02505</name>
</gene>
<feature type="domain" description="VOC" evidence="3">
    <location>
        <begin position="6"/>
        <end position="133"/>
    </location>
</feature>
<evidence type="ECO:0000256" key="2">
    <source>
        <dbReference type="ARBA" id="ARBA00022723"/>
    </source>
</evidence>
<name>A0A1E5L6B9_9FIRM</name>
<keyword evidence="5" id="KW-1185">Reference proteome</keyword>
<dbReference type="Gene3D" id="3.10.180.10">
    <property type="entry name" value="2,3-Dihydroxybiphenyl 1,2-Dioxygenase, domain 1"/>
    <property type="match status" value="1"/>
</dbReference>
<dbReference type="Proteomes" id="UP000095255">
    <property type="component" value="Unassembled WGS sequence"/>
</dbReference>
<organism evidence="4 5">
    <name type="scientific">Desulfuribacillus stibiiarsenatis</name>
    <dbReference type="NCBI Taxonomy" id="1390249"/>
    <lineage>
        <taxon>Bacteria</taxon>
        <taxon>Bacillati</taxon>
        <taxon>Bacillota</taxon>
        <taxon>Desulfuribacillia</taxon>
        <taxon>Desulfuribacillales</taxon>
        <taxon>Desulfuribacillaceae</taxon>
        <taxon>Desulfuribacillus</taxon>
    </lineage>
</organism>
<comment type="caution">
    <text evidence="4">The sequence shown here is derived from an EMBL/GenBank/DDBJ whole genome shotgun (WGS) entry which is preliminary data.</text>
</comment>
<dbReference type="InterPro" id="IPR051785">
    <property type="entry name" value="MMCE/EMCE_epimerase"/>
</dbReference>
<proteinExistence type="inferred from homology"/>
<reference evidence="4 5" key="1">
    <citation type="submission" date="2016-09" db="EMBL/GenBank/DDBJ databases">
        <title>Desulfuribacillus arsenicus sp. nov., an obligately anaerobic, dissimilatory arsenic- and antimonate-reducing bacterium isolated from anoxic sediments.</title>
        <authorList>
            <person name="Abin C.A."/>
            <person name="Hollibaugh J.T."/>
        </authorList>
    </citation>
    <scope>NUCLEOTIDE SEQUENCE [LARGE SCALE GENOMIC DNA]</scope>
    <source>
        <strain evidence="4 5">MLFW-2</strain>
    </source>
</reference>
<dbReference type="PROSITE" id="PS51819">
    <property type="entry name" value="VOC"/>
    <property type="match status" value="1"/>
</dbReference>
<keyword evidence="2" id="KW-0479">Metal-binding</keyword>
<dbReference type="RefSeq" id="WP_069701769.1">
    <property type="nucleotide sequence ID" value="NZ_MJAT01000012.1"/>
</dbReference>
<comment type="similarity">
    <text evidence="1">Belongs to the methylmalonyl-CoA epimerase family.</text>
</comment>
<protein>
    <submittedName>
        <fullName evidence="4">Methylmalonyl-CoA epimerase</fullName>
    </submittedName>
</protein>
<dbReference type="InterPro" id="IPR029068">
    <property type="entry name" value="Glyas_Bleomycin-R_OHBP_Dase"/>
</dbReference>
<dbReference type="AlphaFoldDB" id="A0A1E5L6B9"/>
<dbReference type="PANTHER" id="PTHR43048">
    <property type="entry name" value="METHYLMALONYL-COA EPIMERASE"/>
    <property type="match status" value="1"/>
</dbReference>
<dbReference type="Pfam" id="PF13669">
    <property type="entry name" value="Glyoxalase_4"/>
    <property type="match status" value="1"/>
</dbReference>
<dbReference type="EMBL" id="MJAT01000012">
    <property type="protein sequence ID" value="OEH85685.1"/>
    <property type="molecule type" value="Genomic_DNA"/>
</dbReference>
<dbReference type="STRING" id="1390249.BHU72_02505"/>
<evidence type="ECO:0000256" key="1">
    <source>
        <dbReference type="ARBA" id="ARBA00009308"/>
    </source>
</evidence>
<dbReference type="InterPro" id="IPR017515">
    <property type="entry name" value="MeMalonyl-CoA_epimerase"/>
</dbReference>
<dbReference type="PANTHER" id="PTHR43048:SF3">
    <property type="entry name" value="METHYLMALONYL-COA EPIMERASE, MITOCHONDRIAL"/>
    <property type="match status" value="1"/>
</dbReference>
<evidence type="ECO:0000259" key="3">
    <source>
        <dbReference type="PROSITE" id="PS51819"/>
    </source>
</evidence>
<sequence>MKQLPTIDHIGIAVEDLDDAKYLYESLLGFQYIGTFTVPNQRVKVGILQAANIRIELLQAIDEDSVIHRFIQQKGPGIHHIALEVSDMQHTIKTLKEKNIELLEPVHAKGVNHSQIVFIHPKSMSGVLLELCQ</sequence>
<dbReference type="GO" id="GO:0046872">
    <property type="term" value="F:metal ion binding"/>
    <property type="evidence" value="ECO:0007669"/>
    <property type="project" value="UniProtKB-KW"/>
</dbReference>
<evidence type="ECO:0000313" key="4">
    <source>
        <dbReference type="EMBL" id="OEH85685.1"/>
    </source>
</evidence>